<dbReference type="OrthoDB" id="2210at2759"/>
<reference evidence="1" key="1">
    <citation type="submission" date="2021-06" db="EMBL/GenBank/DDBJ databases">
        <title>Genome Sequence of Mortierella hyaline Strain SCG-10, a Cold-Adapted, Nitrate-Reducing Fungus Isolated from Soil in Minnesota, USA.</title>
        <authorList>
            <person name="Aldossari N."/>
        </authorList>
    </citation>
    <scope>NUCLEOTIDE SEQUENCE</scope>
    <source>
        <strain evidence="1">SCG-10</strain>
    </source>
</reference>
<evidence type="ECO:0000313" key="2">
    <source>
        <dbReference type="Proteomes" id="UP000707451"/>
    </source>
</evidence>
<name>A0A9P7XL72_9FUNG</name>
<proteinExistence type="predicted"/>
<dbReference type="SUPFAM" id="SSF47072">
    <property type="entry name" value="Cysteine alpha-hairpin motif"/>
    <property type="match status" value="1"/>
</dbReference>
<evidence type="ECO:0008006" key="3">
    <source>
        <dbReference type="Google" id="ProtNLM"/>
    </source>
</evidence>
<keyword evidence="2" id="KW-1185">Reference proteome</keyword>
<dbReference type="GO" id="GO:0032543">
    <property type="term" value="P:mitochondrial translation"/>
    <property type="evidence" value="ECO:0007669"/>
    <property type="project" value="InterPro"/>
</dbReference>
<dbReference type="Proteomes" id="UP000707451">
    <property type="component" value="Unassembled WGS sequence"/>
</dbReference>
<accession>A0A9P7XL72</accession>
<dbReference type="PANTHER" id="PTHR28066">
    <property type="entry name" value="37S RIBOSOMAL PROTEIN MRP10, MITOCHONDRIAL"/>
    <property type="match status" value="1"/>
</dbReference>
<organism evidence="1 2">
    <name type="scientific">Linnemannia hyalina</name>
    <dbReference type="NCBI Taxonomy" id="64524"/>
    <lineage>
        <taxon>Eukaryota</taxon>
        <taxon>Fungi</taxon>
        <taxon>Fungi incertae sedis</taxon>
        <taxon>Mucoromycota</taxon>
        <taxon>Mortierellomycotina</taxon>
        <taxon>Mortierellomycetes</taxon>
        <taxon>Mortierellales</taxon>
        <taxon>Mortierellaceae</taxon>
        <taxon>Linnemannia</taxon>
    </lineage>
</organism>
<protein>
    <recommendedName>
        <fullName evidence="3">CHCH domain-containing protein</fullName>
    </recommendedName>
</protein>
<dbReference type="GO" id="GO:0003735">
    <property type="term" value="F:structural constituent of ribosome"/>
    <property type="evidence" value="ECO:0007669"/>
    <property type="project" value="InterPro"/>
</dbReference>
<dbReference type="InterPro" id="IPR017264">
    <property type="entry name" value="Ribosomal_mS37_fun"/>
</dbReference>
<dbReference type="InterPro" id="IPR009069">
    <property type="entry name" value="Cys_alpha_HP_mot_SF"/>
</dbReference>
<gene>
    <name evidence="1" type="ORF">KI688_004904</name>
</gene>
<dbReference type="GO" id="GO:0005763">
    <property type="term" value="C:mitochondrial small ribosomal subunit"/>
    <property type="evidence" value="ECO:0007669"/>
    <property type="project" value="TreeGrafter"/>
</dbReference>
<evidence type="ECO:0000313" key="1">
    <source>
        <dbReference type="EMBL" id="KAG9062602.1"/>
    </source>
</evidence>
<dbReference type="PANTHER" id="PTHR28066:SF1">
    <property type="entry name" value="SMALL RIBOSOMAL SUBUNIT PROTEIN MS37"/>
    <property type="match status" value="1"/>
</dbReference>
<comment type="caution">
    <text evidence="1">The sequence shown here is derived from an EMBL/GenBank/DDBJ whole genome shotgun (WGS) entry which is preliminary data.</text>
</comment>
<dbReference type="AlphaFoldDB" id="A0A9P7XL72"/>
<dbReference type="EMBL" id="JAHRHY010000018">
    <property type="protein sequence ID" value="KAG9062602.1"/>
    <property type="molecule type" value="Genomic_DNA"/>
</dbReference>
<sequence>MRLKYLRTKPRKVVEASPCIVEMGAMIQCWTASGVDDAKCMQTAKMLADCMKNLQLGPGSDKFAASPKEGFIQEKDRNRIQSILMSSAMDLKDKIGPTKVKNVNTVNYHLARLQKQL</sequence>